<gene>
    <name evidence="1" type="primary">tabA_1</name>
    <name evidence="1" type="ORF">CLCHR_20230</name>
</gene>
<dbReference type="NCBIfam" id="TIGR00022">
    <property type="entry name" value="YhcH/YjgK/YiaL family protein"/>
    <property type="match status" value="1"/>
</dbReference>
<proteinExistence type="predicted"/>
<accession>A0A1V4IRJ7</accession>
<protein>
    <submittedName>
        <fullName evidence="1">Toxin-antitoxin biofilm protein TabA</fullName>
    </submittedName>
</protein>
<keyword evidence="2" id="KW-1185">Reference proteome</keyword>
<name>A0A1V4IRJ7_9CLOT</name>
<dbReference type="RefSeq" id="WP_079439580.1">
    <property type="nucleotide sequence ID" value="NZ_MZGT01000023.1"/>
</dbReference>
<dbReference type="OrthoDB" id="9792756at2"/>
<dbReference type="EMBL" id="MZGT01000023">
    <property type="protein sequence ID" value="OPJ62509.1"/>
    <property type="molecule type" value="Genomic_DNA"/>
</dbReference>
<dbReference type="Proteomes" id="UP000191056">
    <property type="component" value="Unassembled WGS sequence"/>
</dbReference>
<comment type="caution">
    <text evidence="1">The sequence shown here is derived from an EMBL/GenBank/DDBJ whole genome shotgun (WGS) entry which is preliminary data.</text>
</comment>
<dbReference type="SUPFAM" id="SSF51197">
    <property type="entry name" value="Clavaminate synthase-like"/>
    <property type="match status" value="1"/>
</dbReference>
<dbReference type="Gene3D" id="2.60.120.370">
    <property type="entry name" value="YhcH/YjgK/YiaL"/>
    <property type="match status" value="1"/>
</dbReference>
<dbReference type="AlphaFoldDB" id="A0A1V4IRJ7"/>
<dbReference type="PANTHER" id="PTHR34986">
    <property type="entry name" value="EVOLVED BETA-GALACTOSIDASE SUBUNIT BETA"/>
    <property type="match status" value="1"/>
</dbReference>
<evidence type="ECO:0000313" key="1">
    <source>
        <dbReference type="EMBL" id="OPJ62509.1"/>
    </source>
</evidence>
<dbReference type="InterPro" id="IPR004375">
    <property type="entry name" value="NanQ/TabA/YiaL"/>
</dbReference>
<dbReference type="Pfam" id="PF04074">
    <property type="entry name" value="DUF386"/>
    <property type="match status" value="1"/>
</dbReference>
<dbReference type="GO" id="GO:0005829">
    <property type="term" value="C:cytosol"/>
    <property type="evidence" value="ECO:0007669"/>
    <property type="project" value="TreeGrafter"/>
</dbReference>
<dbReference type="STRING" id="225345.CLCHR_20230"/>
<dbReference type="PANTHER" id="PTHR34986:SF1">
    <property type="entry name" value="PROTEIN YIAL"/>
    <property type="match status" value="1"/>
</dbReference>
<evidence type="ECO:0000313" key="2">
    <source>
        <dbReference type="Proteomes" id="UP000191056"/>
    </source>
</evidence>
<organism evidence="1 2">
    <name type="scientific">Clostridium chromiireducens</name>
    <dbReference type="NCBI Taxonomy" id="225345"/>
    <lineage>
        <taxon>Bacteria</taxon>
        <taxon>Bacillati</taxon>
        <taxon>Bacillota</taxon>
        <taxon>Clostridia</taxon>
        <taxon>Eubacteriales</taxon>
        <taxon>Clostridiaceae</taxon>
        <taxon>Clostridium</taxon>
    </lineage>
</organism>
<dbReference type="InterPro" id="IPR037012">
    <property type="entry name" value="NanQ/TabA/YiaL_sf"/>
</dbReference>
<reference evidence="1 2" key="1">
    <citation type="submission" date="2017-03" db="EMBL/GenBank/DDBJ databases">
        <title>Genome sequence of Clostridium chromiireducens DSM 23318.</title>
        <authorList>
            <person name="Poehlein A."/>
            <person name="Daniel R."/>
        </authorList>
    </citation>
    <scope>NUCLEOTIDE SEQUENCE [LARGE SCALE GENOMIC DNA]</scope>
    <source>
        <strain evidence="1 2">DSM 23318</strain>
    </source>
</reference>
<sequence>MVIDKLENGKCYYGLGVKIQRALEYLSNINLTELEAGNYQIENNDVYAMVSEYETKSMEGVLWEAHKRYIDVQYMIKGSEKMGYTNVDNIKVTIDYDSKKDILFGTANGDFVTVQEGMFIIFTPEDGHMPSINVEKSKKVKKVVVKVLAD</sequence>